<feature type="compositionally biased region" description="Low complexity" evidence="12">
    <location>
        <begin position="1145"/>
        <end position="1156"/>
    </location>
</feature>
<dbReference type="InterPro" id="IPR001494">
    <property type="entry name" value="Importin-beta_N"/>
</dbReference>
<comment type="function">
    <text evidence="10">RNA-binding component of the eukaryotic translation initiation factor 3 (eIF-3) complex, which is involved in protein synthesis of a specialized repertoire of mRNAs and, together with other initiation factors, stimulates binding of mRNA and methionyl-tRNAi to the 40S ribosome. The eIF-3 complex specifically targets and initiates translation of a subset of mRNAs involved in cell proliferation. This subunit can bind 18S rRNA.</text>
</comment>
<gene>
    <name evidence="10" type="primary">TIF35</name>
    <name evidence="15" type="ORF">WG66_12897</name>
</gene>
<evidence type="ECO:0000256" key="2">
    <source>
        <dbReference type="ARBA" id="ARBA00004496"/>
    </source>
</evidence>
<evidence type="ECO:0000256" key="4">
    <source>
        <dbReference type="ARBA" id="ARBA00022448"/>
    </source>
</evidence>
<dbReference type="SUPFAM" id="SSF54928">
    <property type="entry name" value="RNA-binding domain, RBD"/>
    <property type="match status" value="1"/>
</dbReference>
<dbReference type="GO" id="GO:0005049">
    <property type="term" value="F:nuclear export signal receptor activity"/>
    <property type="evidence" value="ECO:0007669"/>
    <property type="project" value="TreeGrafter"/>
</dbReference>
<evidence type="ECO:0000256" key="6">
    <source>
        <dbReference type="ARBA" id="ARBA00022540"/>
    </source>
</evidence>
<sequence length="1266" mass="139786">MSDLPALLLASLNPATRKQAEQNLNALSEQQGFLSHLLTLVLNQSQDRAVRLSASVYLKNLVKLRWEEDVQPLAEQDKATLRSQLVPAMLRLSDPADKGIRAQVAESVALVAELDFPSKWPDLIDQLVSSLQTSDSNTILGVLHTAHSIFRQWRAHVRSDQLFTEINLVISKFMLPFLDLFRQTATSLLKTALPTPEKAIQTQCMTLLVEIYYDFTCQDIPPAIEDSHKEFFAGEAGWFPVFMAWDPDDLRNDDPDEPTPSLPSQLKRVILEVVELFVKLYTEQLLESNAVPTFVQGVWSLVGSNKLTNVSYDPLVSQCLRFLSTAIRSGHYTQLFTTTETISTLVEGVVIPNVALRQHELEQFEDDPLEFIRLDLSVGGGAAGGAGVSNEGVTRRQAAADVVKALVSTGGGDGEKITTEVVGNWIGKGLDAYVQSGKSKDGQGWKAKDSAIYLLTALATRGGTSQHGVTSTNALVDVVKFFSDHVYEDLESQGGVHPILQVDAIRFLYTFRNQLTKPQLLSVLPLLVRHLKSDNYVTYTYAAITIERVLAIRGQPGQSQMLFIQTDIHEISKELIEALLSKIEVAGTPEKVAENDHLIKCVMRVIVTARQSLTPEYETLLKRLVGILGVISRNPSNPKFDQYIFESVSALMRFVVTGAPNTLPAFEGVLFQPFTVILQNDIDQYIPYTFQILAQMLSLHNETTIPPQYESLLPFLLTPAVWAQKGSVPGLVRLLKAYLRRGAQSMVSRGQVASILAVVQQRLIPSRVNDVWGIELLMAVVSHVGPNDLRQYFKGVMMTLLTRMQTSKTDNYVYLFVKFLLYTMALNVDGLGPDYVITGIEEIQPGQIATNFVLPQVPKMQQKDKKVVEVGMIKLLFRSERFIQPPSVQAWPGAFTSLIKLFGPPGTSLKDAKSSSSGTDDDAFVAMTAIDEEEQSAGYQAAYSRLAAAESADLDPFGYVSDPEKFLGEEMVGFSKQQGGKLRVLLGQAKTSWADDVDELDQQKNLDSSIDENGIRTVVEYTVNEAGRKVKITRKFKRTLQKSVVDHQVAERAKWAKFGAEKGKPSGPDTATTTVGEHVSLILTPGNKANEQEQVEEKKPAKTATGKVVCRLCKGEHFTAKCPYKGRLNTGDDLAPDDDTMPPVDSDAAPAPSTSTGKYVPPSMRGGSRPGESMRTGNREDLPTLRVTNVSEDTQENDLRELFGNFGRVARVYVGRDRETGAGKGFAFVSFEDRAAAQKAMQKVNGMGYDNLILSVQWSQPRPEQK</sequence>
<dbReference type="InterPro" id="IPR000504">
    <property type="entry name" value="RRM_dom"/>
</dbReference>
<dbReference type="GO" id="GO:0016282">
    <property type="term" value="C:eukaryotic 43S preinitiation complex"/>
    <property type="evidence" value="ECO:0007669"/>
    <property type="project" value="UniProtKB-UniRule"/>
</dbReference>
<dbReference type="PANTHER" id="PTHR10997">
    <property type="entry name" value="IMPORTIN-7, 8, 11"/>
    <property type="match status" value="1"/>
</dbReference>
<feature type="domain" description="Importin N-terminal" evidence="14">
    <location>
        <begin position="20"/>
        <end position="91"/>
    </location>
</feature>
<dbReference type="Pfam" id="PF08506">
    <property type="entry name" value="Cse1"/>
    <property type="match status" value="1"/>
</dbReference>
<keyword evidence="6 10" id="KW-0396">Initiation factor</keyword>
<dbReference type="GO" id="GO:0006606">
    <property type="term" value="P:protein import into nucleus"/>
    <property type="evidence" value="ECO:0007669"/>
    <property type="project" value="TreeGrafter"/>
</dbReference>
<reference evidence="15 16" key="1">
    <citation type="submission" date="2015-12" db="EMBL/GenBank/DDBJ databases">
        <title>Draft genome sequence of Moniliophthora roreri, the causal agent of frosty pod rot of cacao.</title>
        <authorList>
            <person name="Aime M.C."/>
            <person name="Diaz-Valderrama J.R."/>
            <person name="Kijpornyongpan T."/>
            <person name="Phillips-Mora W."/>
        </authorList>
    </citation>
    <scope>NUCLEOTIDE SEQUENCE [LARGE SCALE GENOMIC DNA]</scope>
    <source>
        <strain evidence="15 16">MCA 2952</strain>
    </source>
</reference>
<dbReference type="InterPro" id="IPR013713">
    <property type="entry name" value="XPO2_central"/>
</dbReference>
<evidence type="ECO:0000256" key="3">
    <source>
        <dbReference type="ARBA" id="ARBA00008669"/>
    </source>
</evidence>
<dbReference type="GO" id="GO:0033290">
    <property type="term" value="C:eukaryotic 48S preinitiation complex"/>
    <property type="evidence" value="ECO:0007669"/>
    <property type="project" value="UniProtKB-UniRule"/>
</dbReference>
<comment type="subunit">
    <text evidence="10">Component of the eukaryotic translation initiation factor 3 (eIF-3) complex.</text>
</comment>
<dbReference type="PROSITE" id="PS50166">
    <property type="entry name" value="IMPORTIN_B_NT"/>
    <property type="match status" value="1"/>
</dbReference>
<dbReference type="InterPro" id="IPR005043">
    <property type="entry name" value="XPO2_C"/>
</dbReference>
<dbReference type="GO" id="GO:0006611">
    <property type="term" value="P:protein export from nucleus"/>
    <property type="evidence" value="ECO:0007669"/>
    <property type="project" value="TreeGrafter"/>
</dbReference>
<protein>
    <recommendedName>
        <fullName evidence="10">Eukaryotic translation initiation factor 3 subunit G</fullName>
        <shortName evidence="10">eIF3g</shortName>
    </recommendedName>
    <alternativeName>
        <fullName evidence="10">Eukaryotic translation initiation factor 3 RNA-binding subunit</fullName>
        <shortName evidence="10">eIF-3 RNA-binding subunit</shortName>
    </alternativeName>
    <alternativeName>
        <fullName evidence="10">Translation initiation factor eIF3 p33 subunit homolog</fullName>
        <shortName evidence="10">eIF3 p33 homolog</shortName>
    </alternativeName>
</protein>
<evidence type="ECO:0000256" key="8">
    <source>
        <dbReference type="ARBA" id="ARBA00022927"/>
    </source>
</evidence>
<comment type="subcellular location">
    <subcellularLocation>
        <location evidence="2 10">Cytoplasm</location>
    </subcellularLocation>
    <subcellularLocation>
        <location evidence="1">Nucleus</location>
    </subcellularLocation>
</comment>
<dbReference type="Gene3D" id="1.25.10.10">
    <property type="entry name" value="Leucine-rich Repeat Variant"/>
    <property type="match status" value="1"/>
</dbReference>
<dbReference type="GO" id="GO:0031267">
    <property type="term" value="F:small GTPase binding"/>
    <property type="evidence" value="ECO:0007669"/>
    <property type="project" value="InterPro"/>
</dbReference>
<evidence type="ECO:0000256" key="11">
    <source>
        <dbReference type="PROSITE-ProRule" id="PRU00176"/>
    </source>
</evidence>
<dbReference type="Pfam" id="PF00076">
    <property type="entry name" value="RRM_1"/>
    <property type="match status" value="1"/>
</dbReference>
<evidence type="ECO:0000313" key="16">
    <source>
        <dbReference type="Proteomes" id="UP000054988"/>
    </source>
</evidence>
<dbReference type="GO" id="GO:0003743">
    <property type="term" value="F:translation initiation factor activity"/>
    <property type="evidence" value="ECO:0007669"/>
    <property type="project" value="UniProtKB-UniRule"/>
</dbReference>
<evidence type="ECO:0000256" key="1">
    <source>
        <dbReference type="ARBA" id="ARBA00004123"/>
    </source>
</evidence>
<comment type="similarity">
    <text evidence="3">Belongs to the XPO2/CSE1 family.</text>
</comment>
<dbReference type="InterPro" id="IPR017334">
    <property type="entry name" value="eIF3_g"/>
</dbReference>
<keyword evidence="9" id="KW-0539">Nucleus</keyword>
<dbReference type="InterPro" id="IPR034240">
    <property type="entry name" value="eIF3G_RRM"/>
</dbReference>
<dbReference type="Pfam" id="PF03810">
    <property type="entry name" value="IBN_N"/>
    <property type="match status" value="1"/>
</dbReference>
<keyword evidence="5 10" id="KW-0963">Cytoplasm</keyword>
<evidence type="ECO:0000313" key="15">
    <source>
        <dbReference type="EMBL" id="KTB34512.1"/>
    </source>
</evidence>
<dbReference type="eggNOG" id="KOG1992">
    <property type="taxonomic scope" value="Eukaryota"/>
</dbReference>
<keyword evidence="11" id="KW-0694">RNA-binding</keyword>
<feature type="domain" description="RRM" evidence="13">
    <location>
        <begin position="1183"/>
        <end position="1261"/>
    </location>
</feature>
<dbReference type="AlphaFoldDB" id="A0A0W0FDT6"/>
<dbReference type="SMART" id="SM00913">
    <property type="entry name" value="IBN_N"/>
    <property type="match status" value="1"/>
</dbReference>
<name>A0A0W0FDT6_MONRR</name>
<evidence type="ECO:0000256" key="12">
    <source>
        <dbReference type="SAM" id="MobiDB-lite"/>
    </source>
</evidence>
<keyword evidence="7 10" id="KW-0648">Protein biosynthesis</keyword>
<dbReference type="Proteomes" id="UP000054988">
    <property type="component" value="Unassembled WGS sequence"/>
</dbReference>
<dbReference type="Gene3D" id="3.30.70.330">
    <property type="match status" value="1"/>
</dbReference>
<dbReference type="GO" id="GO:0005829">
    <property type="term" value="C:cytosol"/>
    <property type="evidence" value="ECO:0007669"/>
    <property type="project" value="TreeGrafter"/>
</dbReference>
<dbReference type="GO" id="GO:0005635">
    <property type="term" value="C:nuclear envelope"/>
    <property type="evidence" value="ECO:0007669"/>
    <property type="project" value="TreeGrafter"/>
</dbReference>
<comment type="caution">
    <text evidence="15">The sequence shown here is derived from an EMBL/GenBank/DDBJ whole genome shotgun (WGS) entry which is preliminary data.</text>
</comment>
<dbReference type="Pfam" id="PF03378">
    <property type="entry name" value="CAS_CSE1"/>
    <property type="match status" value="1"/>
</dbReference>
<dbReference type="PROSITE" id="PS50102">
    <property type="entry name" value="RRM"/>
    <property type="match status" value="1"/>
</dbReference>
<evidence type="ECO:0000256" key="10">
    <source>
        <dbReference type="HAMAP-Rule" id="MF_03006"/>
    </source>
</evidence>
<dbReference type="GO" id="GO:0003723">
    <property type="term" value="F:RNA binding"/>
    <property type="evidence" value="ECO:0007669"/>
    <property type="project" value="UniProtKB-UniRule"/>
</dbReference>
<dbReference type="GO" id="GO:0005852">
    <property type="term" value="C:eukaryotic translation initiation factor 3 complex"/>
    <property type="evidence" value="ECO:0007669"/>
    <property type="project" value="UniProtKB-UniRule"/>
</dbReference>
<keyword evidence="8" id="KW-0653">Protein transport</keyword>
<evidence type="ECO:0000256" key="9">
    <source>
        <dbReference type="ARBA" id="ARBA00023242"/>
    </source>
</evidence>
<evidence type="ECO:0000256" key="5">
    <source>
        <dbReference type="ARBA" id="ARBA00022490"/>
    </source>
</evidence>
<dbReference type="InterPro" id="IPR012677">
    <property type="entry name" value="Nucleotide-bd_a/b_plait_sf"/>
</dbReference>
<dbReference type="InterPro" id="IPR035979">
    <property type="entry name" value="RBD_domain_sf"/>
</dbReference>
<dbReference type="EMBL" id="LATX01002067">
    <property type="protein sequence ID" value="KTB34512.1"/>
    <property type="molecule type" value="Genomic_DNA"/>
</dbReference>
<dbReference type="SUPFAM" id="SSF48371">
    <property type="entry name" value="ARM repeat"/>
    <property type="match status" value="1"/>
</dbReference>
<feature type="region of interest" description="Disordered" evidence="12">
    <location>
        <begin position="1133"/>
        <end position="1179"/>
    </location>
</feature>
<comment type="similarity">
    <text evidence="10">Belongs to the eIF-3 subunit G family.</text>
</comment>
<dbReference type="InterPro" id="IPR024675">
    <property type="entry name" value="eIF3g_N"/>
</dbReference>
<dbReference type="InterPro" id="IPR016024">
    <property type="entry name" value="ARM-type_fold"/>
</dbReference>
<dbReference type="InterPro" id="IPR011989">
    <property type="entry name" value="ARM-like"/>
</dbReference>
<evidence type="ECO:0000256" key="7">
    <source>
        <dbReference type="ARBA" id="ARBA00022917"/>
    </source>
</evidence>
<dbReference type="PANTHER" id="PTHR10997:SF8">
    <property type="entry name" value="EXPORTIN-2"/>
    <property type="match status" value="1"/>
</dbReference>
<evidence type="ECO:0000259" key="14">
    <source>
        <dbReference type="PROSITE" id="PS50166"/>
    </source>
</evidence>
<dbReference type="SMART" id="SM00360">
    <property type="entry name" value="RRM"/>
    <property type="match status" value="1"/>
</dbReference>
<dbReference type="Pfam" id="PF12353">
    <property type="entry name" value="eIF3g"/>
    <property type="match status" value="1"/>
</dbReference>
<dbReference type="CDD" id="cd12408">
    <property type="entry name" value="RRM_eIF3G_like"/>
    <property type="match status" value="1"/>
</dbReference>
<keyword evidence="4" id="KW-0813">Transport</keyword>
<organism evidence="15 16">
    <name type="scientific">Moniliophthora roreri</name>
    <name type="common">Frosty pod rot fungus</name>
    <name type="synonym">Monilia roreri</name>
    <dbReference type="NCBI Taxonomy" id="221103"/>
    <lineage>
        <taxon>Eukaryota</taxon>
        <taxon>Fungi</taxon>
        <taxon>Dikarya</taxon>
        <taxon>Basidiomycota</taxon>
        <taxon>Agaricomycotina</taxon>
        <taxon>Agaricomycetes</taxon>
        <taxon>Agaricomycetidae</taxon>
        <taxon>Agaricales</taxon>
        <taxon>Marasmiineae</taxon>
        <taxon>Marasmiaceae</taxon>
        <taxon>Moniliophthora</taxon>
    </lineage>
</organism>
<dbReference type="CDD" id="cd12933">
    <property type="entry name" value="eIF3G"/>
    <property type="match status" value="1"/>
</dbReference>
<accession>A0A0W0FDT6</accession>
<dbReference type="GO" id="GO:0001732">
    <property type="term" value="P:formation of cytoplasmic translation initiation complex"/>
    <property type="evidence" value="ECO:0007669"/>
    <property type="project" value="UniProtKB-UniRule"/>
</dbReference>
<proteinExistence type="inferred from homology"/>
<dbReference type="HAMAP" id="MF_03006">
    <property type="entry name" value="eIF3g"/>
    <property type="match status" value="1"/>
</dbReference>
<evidence type="ECO:0000259" key="13">
    <source>
        <dbReference type="PROSITE" id="PS50102"/>
    </source>
</evidence>